<evidence type="ECO:0000256" key="1">
    <source>
        <dbReference type="ARBA" id="ARBA00004340"/>
    </source>
</evidence>
<dbReference type="Proteomes" id="UP000789739">
    <property type="component" value="Unassembled WGS sequence"/>
</dbReference>
<evidence type="ECO:0000313" key="5">
    <source>
        <dbReference type="EMBL" id="CAG8521809.1"/>
    </source>
</evidence>
<dbReference type="Pfam" id="PF20147">
    <property type="entry name" value="Crinkler"/>
    <property type="match status" value="1"/>
</dbReference>
<reference evidence="5" key="1">
    <citation type="submission" date="2021-06" db="EMBL/GenBank/DDBJ databases">
        <authorList>
            <person name="Kallberg Y."/>
            <person name="Tangrot J."/>
            <person name="Rosling A."/>
        </authorList>
    </citation>
    <scope>NUCLEOTIDE SEQUENCE</scope>
    <source>
        <strain evidence="5">BR232B</strain>
    </source>
</reference>
<protein>
    <submittedName>
        <fullName evidence="5">7335_t:CDS:1</fullName>
    </submittedName>
</protein>
<sequence length="154" mass="17138">MSQPADSRRSARIAGEVAPPLEQPISLFCLVQGKPTEKAFPVDVEKNKTVGHLRKLIWKETQETFKNLDAKDLTLWAVSVPIGDGTVQVDLAQVEKCRLLPRSKIANTISEDDLADEGFYVIIEPPKGIHLPIARVIKRLQDPICDGIIVELLY</sequence>
<evidence type="ECO:0000256" key="2">
    <source>
        <dbReference type="ARBA" id="ARBA00004613"/>
    </source>
</evidence>
<dbReference type="GO" id="GO:0005576">
    <property type="term" value="C:extracellular region"/>
    <property type="evidence" value="ECO:0007669"/>
    <property type="project" value="UniProtKB-SubCell"/>
</dbReference>
<evidence type="ECO:0000313" key="6">
    <source>
        <dbReference type="Proteomes" id="UP000789739"/>
    </source>
</evidence>
<evidence type="ECO:0000259" key="4">
    <source>
        <dbReference type="Pfam" id="PF20147"/>
    </source>
</evidence>
<dbReference type="AlphaFoldDB" id="A0A9N9FAU9"/>
<dbReference type="EMBL" id="CAJVPI010000339">
    <property type="protein sequence ID" value="CAG8521809.1"/>
    <property type="molecule type" value="Genomic_DNA"/>
</dbReference>
<name>A0A9N9FAU9_9GLOM</name>
<feature type="domain" description="Crinkler effector protein N-terminal" evidence="4">
    <location>
        <begin position="25"/>
        <end position="112"/>
    </location>
</feature>
<dbReference type="GO" id="GO:0043657">
    <property type="term" value="C:host cell"/>
    <property type="evidence" value="ECO:0007669"/>
    <property type="project" value="UniProtKB-SubCell"/>
</dbReference>
<evidence type="ECO:0000256" key="3">
    <source>
        <dbReference type="ARBA" id="ARBA00022525"/>
    </source>
</evidence>
<accession>A0A9N9FAU9</accession>
<proteinExistence type="predicted"/>
<dbReference type="InterPro" id="IPR045379">
    <property type="entry name" value="Crinkler_N"/>
</dbReference>
<organism evidence="5 6">
    <name type="scientific">Paraglomus brasilianum</name>
    <dbReference type="NCBI Taxonomy" id="144538"/>
    <lineage>
        <taxon>Eukaryota</taxon>
        <taxon>Fungi</taxon>
        <taxon>Fungi incertae sedis</taxon>
        <taxon>Mucoromycota</taxon>
        <taxon>Glomeromycotina</taxon>
        <taxon>Glomeromycetes</taxon>
        <taxon>Paraglomerales</taxon>
        <taxon>Paraglomeraceae</taxon>
        <taxon>Paraglomus</taxon>
    </lineage>
</organism>
<comment type="subcellular location">
    <subcellularLocation>
        <location evidence="1">Host cell</location>
    </subcellularLocation>
    <subcellularLocation>
        <location evidence="2">Secreted</location>
    </subcellularLocation>
</comment>
<keyword evidence="6" id="KW-1185">Reference proteome</keyword>
<keyword evidence="3" id="KW-0964">Secreted</keyword>
<dbReference type="OrthoDB" id="2673191at2759"/>
<gene>
    <name evidence="5" type="ORF">PBRASI_LOCUS3665</name>
</gene>
<comment type="caution">
    <text evidence="5">The sequence shown here is derived from an EMBL/GenBank/DDBJ whole genome shotgun (WGS) entry which is preliminary data.</text>
</comment>